<dbReference type="AlphaFoldDB" id="A0A162EER7"/>
<dbReference type="EMBL" id="LTAO01000012">
    <property type="protein sequence ID" value="KYG32402.1"/>
    <property type="molecule type" value="Genomic_DNA"/>
</dbReference>
<name>A0A162EER7_9BACI</name>
<organism evidence="1 2">
    <name type="scientific">Alkalihalobacillus trypoxylicola</name>
    <dbReference type="NCBI Taxonomy" id="519424"/>
    <lineage>
        <taxon>Bacteria</taxon>
        <taxon>Bacillati</taxon>
        <taxon>Bacillota</taxon>
        <taxon>Bacilli</taxon>
        <taxon>Bacillales</taxon>
        <taxon>Bacillaceae</taxon>
        <taxon>Alkalihalobacillus</taxon>
    </lineage>
</organism>
<evidence type="ECO:0000313" key="2">
    <source>
        <dbReference type="Proteomes" id="UP000075806"/>
    </source>
</evidence>
<sequence>MDWNQLMWGVSTSECESDDSERTNIKSKRLFRRVARNSFVTVYLKASSTLSGYFIQEADDEVTLIQYSHFNHSVIKVCTKEIVAVKVTNKRKKQIQS</sequence>
<protein>
    <submittedName>
        <fullName evidence="1">Uncharacterized protein</fullName>
    </submittedName>
</protein>
<comment type="caution">
    <text evidence="1">The sequence shown here is derived from an EMBL/GenBank/DDBJ whole genome shotgun (WGS) entry which is preliminary data.</text>
</comment>
<keyword evidence="2" id="KW-1185">Reference proteome</keyword>
<dbReference type="STRING" id="519424.AZF04_06475"/>
<reference evidence="1" key="1">
    <citation type="submission" date="2016-02" db="EMBL/GenBank/DDBJ databases">
        <title>Genome sequence of Bacillus trypoxylicola KCTC 13244(T).</title>
        <authorList>
            <person name="Jeong H."/>
            <person name="Park S.-H."/>
            <person name="Choi S.-K."/>
        </authorList>
    </citation>
    <scope>NUCLEOTIDE SEQUENCE [LARGE SCALE GENOMIC DNA]</scope>
    <source>
        <strain evidence="1">KCTC 13244</strain>
    </source>
</reference>
<evidence type="ECO:0000313" key="1">
    <source>
        <dbReference type="EMBL" id="KYG32402.1"/>
    </source>
</evidence>
<dbReference type="RefSeq" id="WP_061948665.1">
    <property type="nucleotide sequence ID" value="NZ_LTAO01000012.1"/>
</dbReference>
<gene>
    <name evidence="1" type="ORF">AZF04_06475</name>
</gene>
<dbReference type="Proteomes" id="UP000075806">
    <property type="component" value="Unassembled WGS sequence"/>
</dbReference>
<accession>A0A162EER7</accession>
<proteinExistence type="predicted"/>